<keyword evidence="3" id="KW-0325">Glycoprotein</keyword>
<reference evidence="6" key="2">
    <citation type="submission" date="2022-01" db="EMBL/GenBank/DDBJ databases">
        <authorList>
            <person name="Hirooka S."/>
            <person name="Miyagishima S.Y."/>
        </authorList>
    </citation>
    <scope>NUCLEOTIDE SEQUENCE</scope>
    <source>
        <strain evidence="6">NBRC 102759</strain>
    </source>
</reference>
<dbReference type="PANTHER" id="PTHR20961">
    <property type="entry name" value="GLYCOSYLTRANSFERASE"/>
    <property type="match status" value="1"/>
</dbReference>
<dbReference type="GO" id="GO:0016757">
    <property type="term" value="F:glycosyltransferase activity"/>
    <property type="evidence" value="ECO:0007669"/>
    <property type="project" value="UniProtKB-KW"/>
</dbReference>
<comment type="caution">
    <text evidence="6">The sequence shown here is derived from an EMBL/GenBank/DDBJ whole genome shotgun (WGS) entry which is preliminary data.</text>
</comment>
<dbReference type="AlphaFoldDB" id="A0A9C7PX37"/>
<keyword evidence="7" id="KW-1185">Reference proteome</keyword>
<keyword evidence="2" id="KW-0808">Transferase</keyword>
<protein>
    <recommendedName>
        <fullName evidence="5">Glycosyltransferase 61 catalytic domain-containing protein</fullName>
    </recommendedName>
</protein>
<sequence>MLSTMKRASSVFCKFPQRRRLIRWNQTKVVKGIFAVVLLNLLSIYFYFQLIYENKSSPLIENHSTIQKCHECHNFQTPSTVTSTQVHLNSAQAQQLLGTTPKNWTERIIRFNSVCAIVPAKRWALLVAQHADTLEVVTAAEEYGINASSKKQFRPRLSSFSPSLVSTQPENIFGGNGYLYWLNKSTNASWRTFNISSKNFIHLSGSTFIGRFWCHIPHFIEDLLAMLSVAYQTKPSKKHMDLELHFIFPEISMESCLLGKNDYFKNILQISKILMDKWSAGRIQFLFKEDVLDEFILSPVKHSRNTTNRLVCFDQIIYNVRNVPRHGHNVLWVYNLEVISMLRQTAYNVVPFFWRLKFQQKFPVTLLQRKRTRRIINIESLATAIHDFFGVNARIVSFEDTSFWYQVMVMKTTRVLLAAHGAGLTNIIYMRQGSAVIEISNFGCTGEPYFGTLAELSGLLYWNWRPLVASKVIKKLDRRHALGLYVPPDNCTRWRRNADVIISEHDILELVRKALLKTEHLD</sequence>
<name>A0A9C7PX37_9RHOD</name>
<dbReference type="InterPro" id="IPR049625">
    <property type="entry name" value="Glyco_transf_61_cat"/>
</dbReference>
<dbReference type="Pfam" id="PF04577">
    <property type="entry name" value="Glyco_transf_61"/>
    <property type="match status" value="1"/>
</dbReference>
<dbReference type="InterPro" id="IPR007657">
    <property type="entry name" value="Glycosyltransferase_61"/>
</dbReference>
<evidence type="ECO:0000256" key="1">
    <source>
        <dbReference type="ARBA" id="ARBA00022676"/>
    </source>
</evidence>
<organism evidence="6 7">
    <name type="scientific">Galdieria partita</name>
    <dbReference type="NCBI Taxonomy" id="83374"/>
    <lineage>
        <taxon>Eukaryota</taxon>
        <taxon>Rhodophyta</taxon>
        <taxon>Bangiophyceae</taxon>
        <taxon>Galdieriales</taxon>
        <taxon>Galdieriaceae</taxon>
        <taxon>Galdieria</taxon>
    </lineage>
</organism>
<evidence type="ECO:0000313" key="7">
    <source>
        <dbReference type="Proteomes" id="UP001061958"/>
    </source>
</evidence>
<gene>
    <name evidence="6" type="ORF">GpartN1_g3268.t1</name>
</gene>
<dbReference type="OrthoDB" id="529273at2759"/>
<dbReference type="Proteomes" id="UP001061958">
    <property type="component" value="Unassembled WGS sequence"/>
</dbReference>
<evidence type="ECO:0000313" key="6">
    <source>
        <dbReference type="EMBL" id="GJQ11477.1"/>
    </source>
</evidence>
<feature type="domain" description="Glycosyltransferase 61 catalytic" evidence="5">
    <location>
        <begin position="218"/>
        <end position="437"/>
    </location>
</feature>
<evidence type="ECO:0000256" key="4">
    <source>
        <dbReference type="SAM" id="Phobius"/>
    </source>
</evidence>
<evidence type="ECO:0000259" key="5">
    <source>
        <dbReference type="Pfam" id="PF04577"/>
    </source>
</evidence>
<reference evidence="6" key="1">
    <citation type="journal article" date="2022" name="Proc. Natl. Acad. Sci. U.S.A.">
        <title>Life cycle and functional genomics of the unicellular red alga Galdieria for elucidating algal and plant evolution and industrial use.</title>
        <authorList>
            <person name="Hirooka S."/>
            <person name="Itabashi T."/>
            <person name="Ichinose T.M."/>
            <person name="Onuma R."/>
            <person name="Fujiwara T."/>
            <person name="Yamashita S."/>
            <person name="Jong L.W."/>
            <person name="Tomita R."/>
            <person name="Iwane A.H."/>
            <person name="Miyagishima S.Y."/>
        </authorList>
    </citation>
    <scope>NUCLEOTIDE SEQUENCE</scope>
    <source>
        <strain evidence="6">NBRC 102759</strain>
    </source>
</reference>
<keyword evidence="4" id="KW-0472">Membrane</keyword>
<keyword evidence="4" id="KW-1133">Transmembrane helix</keyword>
<evidence type="ECO:0000256" key="3">
    <source>
        <dbReference type="ARBA" id="ARBA00023180"/>
    </source>
</evidence>
<feature type="transmembrane region" description="Helical" evidence="4">
    <location>
        <begin position="29"/>
        <end position="48"/>
    </location>
</feature>
<accession>A0A9C7PX37</accession>
<dbReference type="PANTHER" id="PTHR20961:SF124">
    <property type="entry name" value="GLYCOSYLTRANSFERASE"/>
    <property type="match status" value="1"/>
</dbReference>
<keyword evidence="1" id="KW-0328">Glycosyltransferase</keyword>
<proteinExistence type="predicted"/>
<evidence type="ECO:0000256" key="2">
    <source>
        <dbReference type="ARBA" id="ARBA00022679"/>
    </source>
</evidence>
<keyword evidence="4" id="KW-0812">Transmembrane</keyword>
<dbReference type="EMBL" id="BQMJ01000024">
    <property type="protein sequence ID" value="GJQ11477.1"/>
    <property type="molecule type" value="Genomic_DNA"/>
</dbReference>